<gene>
    <name evidence="2" type="ORF">NPIL_646041</name>
</gene>
<dbReference type="EMBL" id="BMAW01108420">
    <property type="protein sequence ID" value="GFT33949.1"/>
    <property type="molecule type" value="Genomic_DNA"/>
</dbReference>
<feature type="compositionally biased region" description="Basic and acidic residues" evidence="1">
    <location>
        <begin position="1"/>
        <end position="10"/>
    </location>
</feature>
<evidence type="ECO:0000313" key="2">
    <source>
        <dbReference type="EMBL" id="GFT33949.1"/>
    </source>
</evidence>
<comment type="caution">
    <text evidence="2">The sequence shown here is derived from an EMBL/GenBank/DDBJ whole genome shotgun (WGS) entry which is preliminary data.</text>
</comment>
<protein>
    <submittedName>
        <fullName evidence="2">Uncharacterized protein</fullName>
    </submittedName>
</protein>
<keyword evidence="3" id="KW-1185">Reference proteome</keyword>
<name>A0A8X6TPP8_NEPPI</name>
<reference evidence="2" key="1">
    <citation type="submission" date="2020-08" db="EMBL/GenBank/DDBJ databases">
        <title>Multicomponent nature underlies the extraordinary mechanical properties of spider dragline silk.</title>
        <authorList>
            <person name="Kono N."/>
            <person name="Nakamura H."/>
            <person name="Mori M."/>
            <person name="Yoshida Y."/>
            <person name="Ohtoshi R."/>
            <person name="Malay A.D."/>
            <person name="Moran D.A.P."/>
            <person name="Tomita M."/>
            <person name="Numata K."/>
            <person name="Arakawa K."/>
        </authorList>
    </citation>
    <scope>NUCLEOTIDE SEQUENCE</scope>
</reference>
<proteinExistence type="predicted"/>
<dbReference type="AlphaFoldDB" id="A0A8X6TPP8"/>
<organism evidence="2 3">
    <name type="scientific">Nephila pilipes</name>
    <name type="common">Giant wood spider</name>
    <name type="synonym">Nephila maculata</name>
    <dbReference type="NCBI Taxonomy" id="299642"/>
    <lineage>
        <taxon>Eukaryota</taxon>
        <taxon>Metazoa</taxon>
        <taxon>Ecdysozoa</taxon>
        <taxon>Arthropoda</taxon>
        <taxon>Chelicerata</taxon>
        <taxon>Arachnida</taxon>
        <taxon>Araneae</taxon>
        <taxon>Araneomorphae</taxon>
        <taxon>Entelegynae</taxon>
        <taxon>Araneoidea</taxon>
        <taxon>Nephilidae</taxon>
        <taxon>Nephila</taxon>
    </lineage>
</organism>
<evidence type="ECO:0000256" key="1">
    <source>
        <dbReference type="SAM" id="MobiDB-lite"/>
    </source>
</evidence>
<evidence type="ECO:0000313" key="3">
    <source>
        <dbReference type="Proteomes" id="UP000887013"/>
    </source>
</evidence>
<feature type="region of interest" description="Disordered" evidence="1">
    <location>
        <begin position="1"/>
        <end position="20"/>
    </location>
</feature>
<dbReference type="Proteomes" id="UP000887013">
    <property type="component" value="Unassembled WGS sequence"/>
</dbReference>
<accession>A0A8X6TPP8</accession>
<sequence>MGASRAERKPNNPPIRSLFCTSTPKQKYFSRSQCEMPGETDSRRQSIAFLHMNWAEMTLQNISPNQSCIKNWLWLHFGSWEVESFHTTS</sequence>